<dbReference type="STRING" id="137265.SAMN05421684_7127"/>
<dbReference type="InterPro" id="IPR023393">
    <property type="entry name" value="START-like_dom_sf"/>
</dbReference>
<reference evidence="4" key="1">
    <citation type="submission" date="2016-10" db="EMBL/GenBank/DDBJ databases">
        <authorList>
            <person name="Varghese N."/>
            <person name="Submissions S."/>
        </authorList>
    </citation>
    <scope>NUCLEOTIDE SEQUENCE [LARGE SCALE GENOMIC DNA]</scope>
    <source>
        <strain evidence="4">DSM 44718</strain>
    </source>
</reference>
<dbReference type="Pfam" id="PF07883">
    <property type="entry name" value="Cupin_2"/>
    <property type="match status" value="1"/>
</dbReference>
<dbReference type="InterPro" id="IPR005031">
    <property type="entry name" value="COQ10_START"/>
</dbReference>
<accession>A0A1H3UF02</accession>
<dbReference type="PANTHER" id="PTHR36114">
    <property type="entry name" value="16.7 KDA PROTEIN IN WHIE LOCUS"/>
    <property type="match status" value="1"/>
</dbReference>
<dbReference type="CDD" id="cd08860">
    <property type="entry name" value="TcmN_ARO-CYC_like"/>
    <property type="match status" value="1"/>
</dbReference>
<dbReference type="CDD" id="cd06991">
    <property type="entry name" value="cupin_TcmJ-like"/>
    <property type="match status" value="1"/>
</dbReference>
<dbReference type="InterPro" id="IPR013096">
    <property type="entry name" value="Cupin_2"/>
</dbReference>
<dbReference type="SUPFAM" id="SSF55961">
    <property type="entry name" value="Bet v1-like"/>
    <property type="match status" value="1"/>
</dbReference>
<dbReference type="OrthoDB" id="156693at2"/>
<evidence type="ECO:0000259" key="1">
    <source>
        <dbReference type="Pfam" id="PF03364"/>
    </source>
</evidence>
<dbReference type="EMBL" id="FNQB01000004">
    <property type="protein sequence ID" value="SDZ60857.1"/>
    <property type="molecule type" value="Genomic_DNA"/>
</dbReference>
<name>A0A1H3UF02_9ACTN</name>
<sequence length="293" mass="32605">MSAPTIGHVDNEILINAPFDVVWDATNDVEKWPELFTEYASAEIIERSGDTVRFRLAMHPDENGKVWSWVSERTPDKATRRVVARRVEPGPFEFMNIEWLYEAEGKATRMRWIQDFRMRPDAPIDTAAMTDRINANTAIQMDVIRDKVERIALHGIGGPSKARPAIKTVSIEDVPSNRRRGGDIRTILSPATVGSTSGFMGTLRLQPAEVVTEHWHPYSEEFLFCVEGAITVRLDGRELPLNANEGVHIPIGVKHRLMNNGAAPAFLVFTLGPLAPRPELGHVDTEALPGSAP</sequence>
<proteinExistence type="predicted"/>
<gene>
    <name evidence="3" type="ORF">SAMN05421684_7127</name>
</gene>
<dbReference type="Pfam" id="PF03364">
    <property type="entry name" value="Polyketide_cyc"/>
    <property type="match status" value="1"/>
</dbReference>
<protein>
    <submittedName>
        <fullName evidence="3">Aromatase</fullName>
    </submittedName>
</protein>
<evidence type="ECO:0000313" key="3">
    <source>
        <dbReference type="EMBL" id="SDZ60857.1"/>
    </source>
</evidence>
<organism evidence="3 4">
    <name type="scientific">Asanoa ishikariensis</name>
    <dbReference type="NCBI Taxonomy" id="137265"/>
    <lineage>
        <taxon>Bacteria</taxon>
        <taxon>Bacillati</taxon>
        <taxon>Actinomycetota</taxon>
        <taxon>Actinomycetes</taxon>
        <taxon>Micromonosporales</taxon>
        <taxon>Micromonosporaceae</taxon>
        <taxon>Asanoa</taxon>
    </lineage>
</organism>
<feature type="domain" description="Cupin type-2" evidence="2">
    <location>
        <begin position="203"/>
        <end position="268"/>
    </location>
</feature>
<dbReference type="Gene3D" id="3.30.530.20">
    <property type="match status" value="1"/>
</dbReference>
<feature type="domain" description="Coenzyme Q-binding protein COQ10 START" evidence="1">
    <location>
        <begin position="15"/>
        <end position="129"/>
    </location>
</feature>
<dbReference type="InterPro" id="IPR011051">
    <property type="entry name" value="RmlC_Cupin_sf"/>
</dbReference>
<evidence type="ECO:0000313" key="4">
    <source>
        <dbReference type="Proteomes" id="UP000199632"/>
    </source>
</evidence>
<dbReference type="PANTHER" id="PTHR36114:SF1">
    <property type="entry name" value="16.7 KDA PROTEIN IN WHIE LOCUS"/>
    <property type="match status" value="1"/>
</dbReference>
<dbReference type="Proteomes" id="UP000199632">
    <property type="component" value="Unassembled WGS sequence"/>
</dbReference>
<dbReference type="SUPFAM" id="SSF51182">
    <property type="entry name" value="RmlC-like cupins"/>
    <property type="match status" value="1"/>
</dbReference>
<dbReference type="Gene3D" id="2.60.120.10">
    <property type="entry name" value="Jelly Rolls"/>
    <property type="match status" value="1"/>
</dbReference>
<dbReference type="InterPro" id="IPR052044">
    <property type="entry name" value="PKS_Associated_Protein"/>
</dbReference>
<dbReference type="AlphaFoldDB" id="A0A1H3UF02"/>
<dbReference type="InterPro" id="IPR014710">
    <property type="entry name" value="RmlC-like_jellyroll"/>
</dbReference>
<evidence type="ECO:0000259" key="2">
    <source>
        <dbReference type="Pfam" id="PF07883"/>
    </source>
</evidence>
<keyword evidence="4" id="KW-1185">Reference proteome</keyword>